<evidence type="ECO:0000256" key="2">
    <source>
        <dbReference type="ARBA" id="ARBA00001947"/>
    </source>
</evidence>
<dbReference type="Proteomes" id="UP000242144">
    <property type="component" value="Unassembled WGS sequence"/>
</dbReference>
<reference evidence="12 13" key="1">
    <citation type="journal article" date="2016" name="Front. Microbiol.">
        <title>Comprehensive Phylogenetic Analysis of Bovine Non-aureus Staphylococci Species Based on Whole-Genome Sequencing.</title>
        <authorList>
            <person name="Naushad S."/>
            <person name="Barkema H.W."/>
            <person name="Luby C."/>
            <person name="Condas L.A."/>
            <person name="Nobrega D.B."/>
            <person name="Carson D.A."/>
            <person name="De Buck J."/>
        </authorList>
    </citation>
    <scope>NUCLEOTIDE SEQUENCE [LARGE SCALE GENOMIC DNA]</scope>
    <source>
        <strain evidence="10 13">SNUC 105</strain>
        <strain evidence="11 12">SNUC 1363</strain>
        <strain evidence="9 14">SNUC 505</strain>
    </source>
</reference>
<dbReference type="EC" id="3.4.24.75" evidence="4"/>
<organism evidence="9 14">
    <name type="scientific">Staphylococcus chromogenes</name>
    <name type="common">Staphylococcus hyicus subsp. chromogenes</name>
    <dbReference type="NCBI Taxonomy" id="46126"/>
    <lineage>
        <taxon>Bacteria</taxon>
        <taxon>Bacillati</taxon>
        <taxon>Bacillota</taxon>
        <taxon>Bacilli</taxon>
        <taxon>Bacillales</taxon>
        <taxon>Staphylococcaceae</taxon>
        <taxon>Staphylococcus</taxon>
    </lineage>
</organism>
<comment type="cofactor">
    <cofactor evidence="2">
        <name>Zn(2+)</name>
        <dbReference type="ChEBI" id="CHEBI:29105"/>
    </cofactor>
</comment>
<dbReference type="CDD" id="cd12797">
    <property type="entry name" value="M23_peptidase"/>
    <property type="match status" value="1"/>
</dbReference>
<dbReference type="EMBL" id="PZCM01000011">
    <property type="protein sequence ID" value="PTG26466.1"/>
    <property type="molecule type" value="Genomic_DNA"/>
</dbReference>
<dbReference type="InterPro" id="IPR016047">
    <property type="entry name" value="M23ase_b-sheet_dom"/>
</dbReference>
<evidence type="ECO:0000256" key="3">
    <source>
        <dbReference type="ARBA" id="ARBA00006646"/>
    </source>
</evidence>
<dbReference type="Proteomes" id="UP000242008">
    <property type="component" value="Unassembled WGS sequence"/>
</dbReference>
<dbReference type="InterPro" id="IPR011055">
    <property type="entry name" value="Dup_hybrid_motif"/>
</dbReference>
<evidence type="ECO:0000256" key="5">
    <source>
        <dbReference type="ARBA" id="ARBA00023049"/>
    </source>
</evidence>
<dbReference type="PANTHER" id="PTHR21666:SF270">
    <property type="entry name" value="MUREIN HYDROLASE ACTIVATOR ENVC"/>
    <property type="match status" value="1"/>
</dbReference>
<keyword evidence="5" id="KW-0645">Protease</keyword>
<evidence type="ECO:0000313" key="15">
    <source>
        <dbReference type="Proteomes" id="UP001240157"/>
    </source>
</evidence>
<comment type="catalytic activity">
    <reaction evidence="1">
        <text>Hydrolysis of the -Gly-|-Gly- bond in the pentaglycine inter-peptide link joining staphylococcal cell wall peptidoglycans.</text>
        <dbReference type="EC" id="3.4.24.75"/>
    </reaction>
</comment>
<keyword evidence="6" id="KW-0472">Membrane</keyword>
<dbReference type="RefSeq" id="WP_051604991.1">
    <property type="nucleotide sequence ID" value="NZ_CP133244.1"/>
</dbReference>
<dbReference type="SUPFAM" id="SSF51261">
    <property type="entry name" value="Duplicated hybrid motif"/>
    <property type="match status" value="1"/>
</dbReference>
<keyword evidence="6" id="KW-1133">Transmembrane helix</keyword>
<dbReference type="EMBL" id="PZAO01000011">
    <property type="protein sequence ID" value="PTG69758.1"/>
    <property type="molecule type" value="Genomic_DNA"/>
</dbReference>
<protein>
    <recommendedName>
        <fullName evidence="4">lysostaphin</fullName>
        <ecNumber evidence="4">3.4.24.75</ecNumber>
    </recommendedName>
</protein>
<reference evidence="8 15" key="3">
    <citation type="submission" date="2023-08" db="EMBL/GenBank/DDBJ databases">
        <title>Whole genome sequencing of Staphylococcus chromogenes NNSch 2386.</title>
        <authorList>
            <person name="Kropotov V.S."/>
            <person name="Boriskina E.V."/>
            <person name="Gordinskaya N.A."/>
            <person name="Shkurkina I.S."/>
            <person name="Kryazhev D.V."/>
            <person name="Alekseeva A.E."/>
            <person name="Makhova M.A."/>
        </authorList>
    </citation>
    <scope>NUCLEOTIDE SEQUENCE [LARGE SCALE GENOMIC DNA]</scope>
    <source>
        <strain evidence="8 15">NNSch 2386</strain>
    </source>
</reference>
<evidence type="ECO:0000313" key="10">
    <source>
        <dbReference type="EMBL" id="PTG26466.1"/>
    </source>
</evidence>
<dbReference type="GO" id="GO:0004222">
    <property type="term" value="F:metalloendopeptidase activity"/>
    <property type="evidence" value="ECO:0007669"/>
    <property type="project" value="TreeGrafter"/>
</dbReference>
<keyword evidence="6" id="KW-0812">Transmembrane</keyword>
<dbReference type="Pfam" id="PF01551">
    <property type="entry name" value="Peptidase_M23"/>
    <property type="match status" value="1"/>
</dbReference>
<dbReference type="AlphaFoldDB" id="A0AAE5SZI6"/>
<sequence>MNKITTLFTTLLFLVILIVLPLLFFFHSNDIQQYSDAIQQQYESNDAFHQDRKTHGFGTYSRGLSFNGDDRHYGVDYRLPKDTRVLAATDGQVTRTFQDEYGGNVLEIKEANQPYYQWYMHLNEFNVRAGDVVKAGDIVALSGNTGSQTTGPHLHFQRMKGGASNRYAEDPEPFIDTLPKKQRSLYQLT</sequence>
<accession>A0AAE5SZI6</accession>
<reference evidence="9" key="2">
    <citation type="submission" date="2018-03" db="EMBL/GenBank/DDBJ databases">
        <authorList>
            <person name="Naushad S."/>
        </authorList>
    </citation>
    <scope>NUCLEOTIDE SEQUENCE</scope>
    <source>
        <strain evidence="10">SNUC 105</strain>
        <strain evidence="11">SNUC 1363</strain>
        <strain evidence="9">SNUC 505</strain>
    </source>
</reference>
<feature type="transmembrane region" description="Helical" evidence="6">
    <location>
        <begin position="7"/>
        <end position="26"/>
    </location>
</feature>
<dbReference type="EMBL" id="PZBZ01000076">
    <property type="protein sequence ID" value="PTG11583.1"/>
    <property type="molecule type" value="Genomic_DNA"/>
</dbReference>
<feature type="domain" description="M23ase beta-sheet core" evidence="7">
    <location>
        <begin position="71"/>
        <end position="163"/>
    </location>
</feature>
<name>A0AAE5SZI6_STACR</name>
<evidence type="ECO:0000256" key="4">
    <source>
        <dbReference type="ARBA" id="ARBA00012322"/>
    </source>
</evidence>
<keyword evidence="12" id="KW-1185">Reference proteome</keyword>
<keyword evidence="5" id="KW-0482">Metalloprotease</keyword>
<evidence type="ECO:0000313" key="13">
    <source>
        <dbReference type="Proteomes" id="UP000242144"/>
    </source>
</evidence>
<dbReference type="PANTHER" id="PTHR21666">
    <property type="entry name" value="PEPTIDASE-RELATED"/>
    <property type="match status" value="1"/>
</dbReference>
<evidence type="ECO:0000313" key="11">
    <source>
        <dbReference type="EMBL" id="PTG69758.1"/>
    </source>
</evidence>
<dbReference type="InterPro" id="IPR050570">
    <property type="entry name" value="Cell_wall_metabolism_enzyme"/>
</dbReference>
<keyword evidence="8" id="KW-0378">Hydrolase</keyword>
<proteinExistence type="inferred from homology"/>
<comment type="similarity">
    <text evidence="3">Belongs to the peptidase M23B family.</text>
</comment>
<evidence type="ECO:0000313" key="12">
    <source>
        <dbReference type="Proteomes" id="UP000242008"/>
    </source>
</evidence>
<dbReference type="GO" id="GO:0006508">
    <property type="term" value="P:proteolysis"/>
    <property type="evidence" value="ECO:0007669"/>
    <property type="project" value="UniProtKB-KW"/>
</dbReference>
<evidence type="ECO:0000313" key="8">
    <source>
        <dbReference type="EMBL" id="MDQ7176346.1"/>
    </source>
</evidence>
<dbReference type="Proteomes" id="UP000242704">
    <property type="component" value="Unassembled WGS sequence"/>
</dbReference>
<evidence type="ECO:0000256" key="6">
    <source>
        <dbReference type="SAM" id="Phobius"/>
    </source>
</evidence>
<dbReference type="EMBL" id="JAVGJF010000093">
    <property type="protein sequence ID" value="MDQ7176346.1"/>
    <property type="molecule type" value="Genomic_DNA"/>
</dbReference>
<dbReference type="Gene3D" id="2.70.70.10">
    <property type="entry name" value="Glucose Permease (Domain IIA)"/>
    <property type="match status" value="1"/>
</dbReference>
<dbReference type="Proteomes" id="UP001240157">
    <property type="component" value="Unassembled WGS sequence"/>
</dbReference>
<gene>
    <name evidence="10" type="ORF">BU638_08800</name>
    <name evidence="9" type="ORF">BU653_10570</name>
    <name evidence="11" type="ORF">BU676_06050</name>
    <name evidence="8" type="ORF">RCF65_10115</name>
</gene>
<evidence type="ECO:0000259" key="7">
    <source>
        <dbReference type="Pfam" id="PF01551"/>
    </source>
</evidence>
<comment type="caution">
    <text evidence="9">The sequence shown here is derived from an EMBL/GenBank/DDBJ whole genome shotgun (WGS) entry which is preliminary data.</text>
</comment>
<evidence type="ECO:0000313" key="14">
    <source>
        <dbReference type="Proteomes" id="UP000242704"/>
    </source>
</evidence>
<evidence type="ECO:0000313" key="9">
    <source>
        <dbReference type="EMBL" id="PTG11583.1"/>
    </source>
</evidence>
<evidence type="ECO:0000256" key="1">
    <source>
        <dbReference type="ARBA" id="ARBA00001667"/>
    </source>
</evidence>